<evidence type="ECO:0000313" key="2">
    <source>
        <dbReference type="Proteomes" id="UP000782843"/>
    </source>
</evidence>
<dbReference type="SUPFAM" id="SSF51445">
    <property type="entry name" value="(Trans)glycosidases"/>
    <property type="match status" value="1"/>
</dbReference>
<evidence type="ECO:0008006" key="3">
    <source>
        <dbReference type="Google" id="ProtNLM"/>
    </source>
</evidence>
<dbReference type="Gene3D" id="3.20.20.80">
    <property type="entry name" value="Glycosidases"/>
    <property type="match status" value="1"/>
</dbReference>
<proteinExistence type="predicted"/>
<dbReference type="InterPro" id="IPR017853">
    <property type="entry name" value="GH"/>
</dbReference>
<gene>
    <name evidence="1" type="ORF">KC660_02530</name>
</gene>
<protein>
    <recommendedName>
        <fullName evidence="3">Glycoside hydrolase family 5 domain-containing protein</fullName>
    </recommendedName>
</protein>
<organism evidence="1 2">
    <name type="scientific">Candidatus Dojkabacteria bacterium</name>
    <dbReference type="NCBI Taxonomy" id="2099670"/>
    <lineage>
        <taxon>Bacteria</taxon>
        <taxon>Candidatus Dojkabacteria</taxon>
    </lineage>
</organism>
<accession>A0A955L3M8</accession>
<dbReference type="EMBL" id="JAGQLG010000094">
    <property type="protein sequence ID" value="MCA9382262.1"/>
    <property type="molecule type" value="Genomic_DNA"/>
</dbReference>
<dbReference type="AlphaFoldDB" id="A0A955L3M8"/>
<reference evidence="1" key="1">
    <citation type="submission" date="2020-04" db="EMBL/GenBank/DDBJ databases">
        <authorList>
            <person name="Zhang T."/>
        </authorList>
    </citation>
    <scope>NUCLEOTIDE SEQUENCE</scope>
    <source>
        <strain evidence="1">HKST-UBA10</strain>
    </source>
</reference>
<evidence type="ECO:0000313" key="1">
    <source>
        <dbReference type="EMBL" id="MCA9382262.1"/>
    </source>
</evidence>
<name>A0A955L3M8_9BACT</name>
<dbReference type="Proteomes" id="UP000782843">
    <property type="component" value="Unassembled WGS sequence"/>
</dbReference>
<comment type="caution">
    <text evidence="1">The sequence shown here is derived from an EMBL/GenBank/DDBJ whole genome shotgun (WGS) entry which is preliminary data.</text>
</comment>
<sequence>MLDKPDIFKKKPRTDIKWGATFSEKYCYELGIDPSTTFNWLLDNYNFKSLRIGAYWDLIEKTKSNFDFTNLNKFLNQASDKGIELTLSIGRKVPRYPEYHDPDWALSKDKDFLYENFFLYFHKLLDTYSNDNRIKYLQVENEPYFSFGETKFGLDLTYFEEEIKLTRSKSNKKIIVTDSGEWSDWKDAAKLADRVGVNIYTKSYNKEGNRYQEYKRAPEFYTAKAEEIKKEIFIAELQAEPWGPLDLVSELTLKEAKKSMNVKRLKGNVKLGEGIGFPEAWMWGVEWWYFIKNDYPQFIEMTKEIINLD</sequence>
<reference evidence="1" key="2">
    <citation type="journal article" date="2021" name="Microbiome">
        <title>Successional dynamics and alternative stable states in a saline activated sludge microbial community over 9 years.</title>
        <authorList>
            <person name="Wang Y."/>
            <person name="Ye J."/>
            <person name="Ju F."/>
            <person name="Liu L."/>
            <person name="Boyd J.A."/>
            <person name="Deng Y."/>
            <person name="Parks D.H."/>
            <person name="Jiang X."/>
            <person name="Yin X."/>
            <person name="Woodcroft B.J."/>
            <person name="Tyson G.W."/>
            <person name="Hugenholtz P."/>
            <person name="Polz M.F."/>
            <person name="Zhang T."/>
        </authorList>
    </citation>
    <scope>NUCLEOTIDE SEQUENCE</scope>
    <source>
        <strain evidence="1">HKST-UBA10</strain>
    </source>
</reference>